<evidence type="ECO:0000256" key="1">
    <source>
        <dbReference type="ARBA" id="ARBA00004613"/>
    </source>
</evidence>
<evidence type="ECO:0000313" key="8">
    <source>
        <dbReference type="Proteomes" id="UP001107558"/>
    </source>
</evidence>
<dbReference type="GO" id="GO:0016042">
    <property type="term" value="P:lipid catabolic process"/>
    <property type="evidence" value="ECO:0007669"/>
    <property type="project" value="TreeGrafter"/>
</dbReference>
<protein>
    <recommendedName>
        <fullName evidence="6">Lipase domain-containing protein</fullName>
    </recommendedName>
</protein>
<feature type="domain" description="Lipase" evidence="6">
    <location>
        <begin position="19"/>
        <end position="296"/>
    </location>
</feature>
<dbReference type="AlphaFoldDB" id="A0A9J6BI19"/>
<comment type="subcellular location">
    <subcellularLocation>
        <location evidence="1">Secreted</location>
    </subcellularLocation>
</comment>
<dbReference type="GO" id="GO:0005615">
    <property type="term" value="C:extracellular space"/>
    <property type="evidence" value="ECO:0007669"/>
    <property type="project" value="TreeGrafter"/>
</dbReference>
<dbReference type="SUPFAM" id="SSF53474">
    <property type="entry name" value="alpha/beta-Hydrolases"/>
    <property type="match status" value="1"/>
</dbReference>
<evidence type="ECO:0000256" key="3">
    <source>
        <dbReference type="ARBA" id="ARBA00022525"/>
    </source>
</evidence>
<dbReference type="OrthoDB" id="6422033at2759"/>
<dbReference type="Proteomes" id="UP001107558">
    <property type="component" value="Chromosome 4"/>
</dbReference>
<dbReference type="GO" id="GO:0016298">
    <property type="term" value="F:lipase activity"/>
    <property type="evidence" value="ECO:0007669"/>
    <property type="project" value="InterPro"/>
</dbReference>
<feature type="chain" id="PRO_5039917888" description="Lipase domain-containing protein" evidence="5">
    <location>
        <begin position="19"/>
        <end position="303"/>
    </location>
</feature>
<keyword evidence="3" id="KW-0964">Secreted</keyword>
<proteinExistence type="inferred from homology"/>
<evidence type="ECO:0000259" key="6">
    <source>
        <dbReference type="Pfam" id="PF00151"/>
    </source>
</evidence>
<feature type="signal peptide" evidence="5">
    <location>
        <begin position="1"/>
        <end position="18"/>
    </location>
</feature>
<dbReference type="PANTHER" id="PTHR11610">
    <property type="entry name" value="LIPASE"/>
    <property type="match status" value="1"/>
</dbReference>
<dbReference type="GO" id="GO:0017171">
    <property type="term" value="F:serine hydrolase activity"/>
    <property type="evidence" value="ECO:0007669"/>
    <property type="project" value="TreeGrafter"/>
</dbReference>
<keyword evidence="5" id="KW-0732">Signal</keyword>
<dbReference type="InterPro" id="IPR029058">
    <property type="entry name" value="AB_hydrolase_fold"/>
</dbReference>
<evidence type="ECO:0000313" key="7">
    <source>
        <dbReference type="EMBL" id="KAG5669476.1"/>
    </source>
</evidence>
<evidence type="ECO:0000256" key="4">
    <source>
        <dbReference type="RuleBase" id="RU004262"/>
    </source>
</evidence>
<dbReference type="InterPro" id="IPR013818">
    <property type="entry name" value="Lipase"/>
</dbReference>
<accession>A0A9J6BI19</accession>
<name>A0A9J6BI19_POLVA</name>
<dbReference type="Gene3D" id="3.40.50.1820">
    <property type="entry name" value="alpha/beta hydrolase"/>
    <property type="match status" value="1"/>
</dbReference>
<reference evidence="7" key="1">
    <citation type="submission" date="2021-03" db="EMBL/GenBank/DDBJ databases">
        <title>Chromosome level genome of the anhydrobiotic midge Polypedilum vanderplanki.</title>
        <authorList>
            <person name="Yoshida Y."/>
            <person name="Kikawada T."/>
            <person name="Gusev O."/>
        </authorList>
    </citation>
    <scope>NUCLEOTIDE SEQUENCE</scope>
    <source>
        <strain evidence="7">NIAS01</strain>
        <tissue evidence="7">Whole body or cell culture</tissue>
    </source>
</reference>
<evidence type="ECO:0000256" key="5">
    <source>
        <dbReference type="SAM" id="SignalP"/>
    </source>
</evidence>
<dbReference type="InterPro" id="IPR000734">
    <property type="entry name" value="TAG_lipase"/>
</dbReference>
<organism evidence="7 8">
    <name type="scientific">Polypedilum vanderplanki</name>
    <name type="common">Sleeping chironomid midge</name>
    <dbReference type="NCBI Taxonomy" id="319348"/>
    <lineage>
        <taxon>Eukaryota</taxon>
        <taxon>Metazoa</taxon>
        <taxon>Ecdysozoa</taxon>
        <taxon>Arthropoda</taxon>
        <taxon>Hexapoda</taxon>
        <taxon>Insecta</taxon>
        <taxon>Pterygota</taxon>
        <taxon>Neoptera</taxon>
        <taxon>Endopterygota</taxon>
        <taxon>Diptera</taxon>
        <taxon>Nematocera</taxon>
        <taxon>Chironomoidea</taxon>
        <taxon>Chironomidae</taxon>
        <taxon>Chironominae</taxon>
        <taxon>Polypedilum</taxon>
        <taxon>Polypedilum</taxon>
    </lineage>
</organism>
<comment type="caution">
    <text evidence="7">The sequence shown here is derived from an EMBL/GenBank/DDBJ whole genome shotgun (WGS) entry which is preliminary data.</text>
</comment>
<gene>
    <name evidence="7" type="ORF">PVAND_017363</name>
</gene>
<keyword evidence="8" id="KW-1185">Reference proteome</keyword>
<evidence type="ECO:0000256" key="2">
    <source>
        <dbReference type="ARBA" id="ARBA00010701"/>
    </source>
</evidence>
<sequence length="303" mass="33245">MLGKSLVLFFAFFALAHADGRLRFIFYETPTSTTEYNVINFHTILNNQFFNRNRHTVLFHYGEGQTLATPQVHDLVSSYASNGNFNYVVIHYDSLGTISTGNANDLAEGISTALINLFDNGYSSGQMDLLGFGLGAQIQARASRRVQARTSRRHVIGRLTGLDPWGLGPINSITIGTLSSADAQWVESIHTEGNQRGDLESNGHVSFFVNGGVAQPMCNQALPTARWDCSHIFALSIWAESVRATSPVFASLSCDTWEQFTAGACNNNQIAHMGRSNASSNLRGPFFLATNMQSPWSRNQAQP</sequence>
<dbReference type="EMBL" id="JADBJN010000004">
    <property type="protein sequence ID" value="KAG5669476.1"/>
    <property type="molecule type" value="Genomic_DNA"/>
</dbReference>
<comment type="similarity">
    <text evidence="2 4">Belongs to the AB hydrolase superfamily. Lipase family.</text>
</comment>
<dbReference type="Pfam" id="PF00151">
    <property type="entry name" value="Lipase"/>
    <property type="match status" value="1"/>
</dbReference>
<dbReference type="PANTHER" id="PTHR11610:SF173">
    <property type="entry name" value="LIPASE DOMAIN-CONTAINING PROTEIN-RELATED"/>
    <property type="match status" value="1"/>
</dbReference>